<sequence>MPYFSNHKLKLHYYQYGTGPEVMLAFHGFGMKGTQFSVLEPAFTQKYTIYSFDLFFHGQTVLHDSSLSVVRKGLSSEEFSSYILEFITQMKLKKISLLSYSIGSLLAFSLIKNIPEYINKAFFIAPDGIKPNKLLQFGSRNKLVNRVFHKLVYRPKTVQFILDKLLRYKYIDQSIHEILLGEFISEQTRLTCYNAITFYAKLNFKQDQLAEILNRHEIESFFYFGTGDKLFPPSIGHHFAKKLKKSSLQVLDADHNLVTPKLTPIIAQQLN</sequence>
<reference evidence="3" key="1">
    <citation type="submission" date="2016-10" db="EMBL/GenBank/DDBJ databases">
        <authorList>
            <person name="Varghese N."/>
            <person name="Submissions S."/>
        </authorList>
    </citation>
    <scope>NUCLEOTIDE SEQUENCE [LARGE SCALE GENOMIC DNA]</scope>
    <source>
        <strain evidence="3">DSM 18610</strain>
    </source>
</reference>
<proteinExistence type="predicted"/>
<dbReference type="Pfam" id="PF00561">
    <property type="entry name" value="Abhydrolase_1"/>
    <property type="match status" value="1"/>
</dbReference>
<evidence type="ECO:0000313" key="2">
    <source>
        <dbReference type="EMBL" id="SES09669.1"/>
    </source>
</evidence>
<protein>
    <submittedName>
        <fullName evidence="2">Pimeloyl-ACP methyl ester carboxylesterase</fullName>
    </submittedName>
</protein>
<dbReference type="Proteomes" id="UP000199572">
    <property type="component" value="Unassembled WGS sequence"/>
</dbReference>
<dbReference type="InterPro" id="IPR029058">
    <property type="entry name" value="AB_hydrolase_fold"/>
</dbReference>
<gene>
    <name evidence="2" type="ORF">SAMN04488023_13158</name>
</gene>
<dbReference type="InterPro" id="IPR000073">
    <property type="entry name" value="AB_hydrolase_1"/>
</dbReference>
<feature type="domain" description="AB hydrolase-1" evidence="1">
    <location>
        <begin position="22"/>
        <end position="137"/>
    </location>
</feature>
<dbReference type="OrthoDB" id="975949at2"/>
<dbReference type="SUPFAM" id="SSF53474">
    <property type="entry name" value="alpha/beta-Hydrolases"/>
    <property type="match status" value="1"/>
</dbReference>
<dbReference type="STRING" id="390241.SAMN04488023_13158"/>
<dbReference type="PANTHER" id="PTHR46438">
    <property type="entry name" value="ALPHA/BETA-HYDROLASES SUPERFAMILY PROTEIN"/>
    <property type="match status" value="1"/>
</dbReference>
<dbReference type="EMBL" id="FOGG01000031">
    <property type="protein sequence ID" value="SES09669.1"/>
    <property type="molecule type" value="Genomic_DNA"/>
</dbReference>
<organism evidence="2 3">
    <name type="scientific">Pedobacter rhizosphaerae</name>
    <dbReference type="NCBI Taxonomy" id="390241"/>
    <lineage>
        <taxon>Bacteria</taxon>
        <taxon>Pseudomonadati</taxon>
        <taxon>Bacteroidota</taxon>
        <taxon>Sphingobacteriia</taxon>
        <taxon>Sphingobacteriales</taxon>
        <taxon>Sphingobacteriaceae</taxon>
        <taxon>Pedobacter</taxon>
    </lineage>
</organism>
<evidence type="ECO:0000313" key="3">
    <source>
        <dbReference type="Proteomes" id="UP000199572"/>
    </source>
</evidence>
<dbReference type="Gene3D" id="3.40.50.1820">
    <property type="entry name" value="alpha/beta hydrolase"/>
    <property type="match status" value="1"/>
</dbReference>
<dbReference type="RefSeq" id="WP_139180230.1">
    <property type="nucleotide sequence ID" value="NZ_FOGG01000031.1"/>
</dbReference>
<keyword evidence="3" id="KW-1185">Reference proteome</keyword>
<accession>A0A1H9UK09</accession>
<dbReference type="AlphaFoldDB" id="A0A1H9UK09"/>
<name>A0A1H9UK09_9SPHI</name>
<evidence type="ECO:0000259" key="1">
    <source>
        <dbReference type="Pfam" id="PF00561"/>
    </source>
</evidence>